<reference evidence="3 4" key="1">
    <citation type="journal article" date="2008" name="Nature">
        <title>The Trichoplax genome and the nature of placozoans.</title>
        <authorList>
            <person name="Srivastava M."/>
            <person name="Begovic E."/>
            <person name="Chapman J."/>
            <person name="Putnam N.H."/>
            <person name="Hellsten U."/>
            <person name="Kawashima T."/>
            <person name="Kuo A."/>
            <person name="Mitros T."/>
            <person name="Salamov A."/>
            <person name="Carpenter M.L."/>
            <person name="Signorovitch A.Y."/>
            <person name="Moreno M.A."/>
            <person name="Kamm K."/>
            <person name="Grimwood J."/>
            <person name="Schmutz J."/>
            <person name="Shapiro H."/>
            <person name="Grigoriev I.V."/>
            <person name="Buss L.W."/>
            <person name="Schierwater B."/>
            <person name="Dellaporta S.L."/>
            <person name="Rokhsar D.S."/>
        </authorList>
    </citation>
    <scope>NUCLEOTIDE SEQUENCE [LARGE SCALE GENOMIC DNA]</scope>
    <source>
        <strain evidence="3 4">Grell-BS-1999</strain>
    </source>
</reference>
<dbReference type="Pfam" id="PF10508">
    <property type="entry name" value="Proteasom_PSMB"/>
    <property type="match status" value="1"/>
</dbReference>
<dbReference type="EMBL" id="DS985242">
    <property type="protein sequence ID" value="EDV28084.1"/>
    <property type="molecule type" value="Genomic_DNA"/>
</dbReference>
<dbReference type="GeneID" id="6750581"/>
<comment type="similarity">
    <text evidence="1">Belongs to the proteasome subunit S5B/HSM3 family.</text>
</comment>
<dbReference type="PANTHER" id="PTHR13554:SF10">
    <property type="entry name" value="26S PROTEASOME NON-ATPASE REGULATORY SUBUNIT 5"/>
    <property type="match status" value="1"/>
</dbReference>
<dbReference type="FunCoup" id="B3RNW4">
    <property type="interactions" value="2221"/>
</dbReference>
<evidence type="ECO:0000256" key="1">
    <source>
        <dbReference type="ARBA" id="ARBA00006823"/>
    </source>
</evidence>
<dbReference type="PANTHER" id="PTHR13554">
    <property type="entry name" value="26S PROTEASOME NON-ATPASE REGULATORY SUBUNIT 5-RELATED"/>
    <property type="match status" value="1"/>
</dbReference>
<dbReference type="GO" id="GO:0043248">
    <property type="term" value="P:proteasome assembly"/>
    <property type="evidence" value="ECO:0007669"/>
    <property type="project" value="InterPro"/>
</dbReference>
<dbReference type="HOGENOM" id="CLU_043710_0_0_1"/>
<keyword evidence="4" id="KW-1185">Reference proteome</keyword>
<dbReference type="OMA" id="WGQEYIS"/>
<evidence type="ECO:0000256" key="2">
    <source>
        <dbReference type="ARBA" id="ARBA00014933"/>
    </source>
</evidence>
<organism evidence="3 4">
    <name type="scientific">Trichoplax adhaerens</name>
    <name type="common">Trichoplax reptans</name>
    <dbReference type="NCBI Taxonomy" id="10228"/>
    <lineage>
        <taxon>Eukaryota</taxon>
        <taxon>Metazoa</taxon>
        <taxon>Placozoa</taxon>
        <taxon>Uniplacotomia</taxon>
        <taxon>Trichoplacea</taxon>
        <taxon>Trichoplacidae</taxon>
        <taxon>Trichoplax</taxon>
    </lineage>
</organism>
<evidence type="ECO:0000313" key="4">
    <source>
        <dbReference type="Proteomes" id="UP000009022"/>
    </source>
</evidence>
<proteinExistence type="inferred from homology"/>
<dbReference type="RefSeq" id="XP_002109918.1">
    <property type="nucleotide sequence ID" value="XM_002109882.1"/>
</dbReference>
<dbReference type="CTD" id="6750581"/>
<dbReference type="Gene3D" id="1.25.10.10">
    <property type="entry name" value="Leucine-rich Repeat Variant"/>
    <property type="match status" value="1"/>
</dbReference>
<dbReference type="AlphaFoldDB" id="B3RNW4"/>
<name>B3RNW4_TRIAD</name>
<dbReference type="Proteomes" id="UP000009022">
    <property type="component" value="Unassembled WGS sequence"/>
</dbReference>
<accession>B3RNW4</accession>
<dbReference type="SUPFAM" id="SSF48371">
    <property type="entry name" value="ARM repeat"/>
    <property type="match status" value="1"/>
</dbReference>
<dbReference type="eggNOG" id="KOG4413">
    <property type="taxonomic scope" value="Eukaryota"/>
</dbReference>
<dbReference type="InterPro" id="IPR011989">
    <property type="entry name" value="ARM-like"/>
</dbReference>
<dbReference type="InterPro" id="IPR019538">
    <property type="entry name" value="PSMD5"/>
</dbReference>
<dbReference type="PhylomeDB" id="B3RNW4"/>
<dbReference type="STRING" id="10228.B3RNW4"/>
<dbReference type="InParanoid" id="B3RNW4"/>
<dbReference type="OrthoDB" id="10250600at2759"/>
<dbReference type="InterPro" id="IPR016024">
    <property type="entry name" value="ARM-type_fold"/>
</dbReference>
<protein>
    <recommendedName>
        <fullName evidence="2">26S proteasome non-ATPase regulatory subunit 5</fullName>
    </recommendedName>
</protein>
<dbReference type="KEGG" id="tad:TRIADDRAFT_53315"/>
<sequence>MSLEMQANKVLHELPASDDKLVVLHRLNVIVKQMNENEVTDLVHHHRLDNLIQCLSINDSIIVGECVQILQTLFNQSPIDFTFHQYKQPLMLGILHEMSCVRELSLSCHIATIKVGYSDPVKDFVKLVINQGISNDLVNVASFSIKSLLAIARCESDGLELIFNEEVISDIQRLDWDNDTLRFRIYELFINILSISHRAMTLSMNTSILNKLMHELESDDPLLRMNCIEFLIQLQQTTFGWHYLQSFNILYTLNKLLVDSANDPLSSFIVPSEMIIDLYGYNYYSLKRILVFYGHLTHSSSTVNFIEVNEKYPTFMEVTVSSILSRDQSILNIALDTFGAIASCNQGRQSLLSICKEQQIHKVMSRIGEIVTTENTSTRLRALDALSEIYRNFPDEVRHCACLQDWYDALNPSVASMLQKLSNQPFPDIRCAALKLLANLAQFEWTQRDISRQPGMIEFILDRKVEQDKSCLEAKFDIVVVLTESKYAIEVFGGSMYVELQQHVKEGPFFVLGEANVAMEAE</sequence>
<gene>
    <name evidence="3" type="ORF">TRIADDRAFT_53315</name>
</gene>
<evidence type="ECO:0000313" key="3">
    <source>
        <dbReference type="EMBL" id="EDV28084.1"/>
    </source>
</evidence>